<feature type="region of interest" description="Disordered" evidence="1">
    <location>
        <begin position="1"/>
        <end position="32"/>
    </location>
</feature>
<feature type="compositionally biased region" description="Low complexity" evidence="1">
    <location>
        <begin position="14"/>
        <end position="30"/>
    </location>
</feature>
<dbReference type="EMBL" id="JAULSV010000002">
    <property type="protein sequence ID" value="KAK0651279.1"/>
    <property type="molecule type" value="Genomic_DNA"/>
</dbReference>
<accession>A0AA39YF93</accession>
<dbReference type="AlphaFoldDB" id="A0AA39YF93"/>
<reference evidence="3" key="1">
    <citation type="submission" date="2023-06" db="EMBL/GenBank/DDBJ databases">
        <title>Genome-scale phylogeny and comparative genomics of the fungal order Sordariales.</title>
        <authorList>
            <consortium name="Lawrence Berkeley National Laboratory"/>
            <person name="Hensen N."/>
            <person name="Bonometti L."/>
            <person name="Westerberg I."/>
            <person name="Brannstrom I.O."/>
            <person name="Guillou S."/>
            <person name="Cros-Aarteil S."/>
            <person name="Calhoun S."/>
            <person name="Haridas S."/>
            <person name="Kuo A."/>
            <person name="Mondo S."/>
            <person name="Pangilinan J."/>
            <person name="Riley R."/>
            <person name="Labutti K."/>
            <person name="Andreopoulos B."/>
            <person name="Lipzen A."/>
            <person name="Chen C."/>
            <person name="Yanf M."/>
            <person name="Daum C."/>
            <person name="Ng V."/>
            <person name="Clum A."/>
            <person name="Steindorff A."/>
            <person name="Ohm R."/>
            <person name="Martin F."/>
            <person name="Silar P."/>
            <person name="Natvig D."/>
            <person name="Lalanne C."/>
            <person name="Gautier V."/>
            <person name="Ament-Velasquez S.L."/>
            <person name="Kruys A."/>
            <person name="Hutchinson M.I."/>
            <person name="Powell A.J."/>
            <person name="Barry K."/>
            <person name="Miller A.N."/>
            <person name="Grigoriev I.V."/>
            <person name="Debuchy R."/>
            <person name="Gladieux P."/>
            <person name="Thoren M.H."/>
            <person name="Johannesson H."/>
        </authorList>
    </citation>
    <scope>NUCLEOTIDE SEQUENCE</scope>
    <source>
        <strain evidence="3">SMH2532-1</strain>
    </source>
</reference>
<proteinExistence type="predicted"/>
<keyword evidence="4" id="KW-1185">Reference proteome</keyword>
<keyword evidence="2" id="KW-1133">Transmembrane helix</keyword>
<evidence type="ECO:0000256" key="1">
    <source>
        <dbReference type="SAM" id="MobiDB-lite"/>
    </source>
</evidence>
<comment type="caution">
    <text evidence="3">The sequence shown here is derived from an EMBL/GenBank/DDBJ whole genome shotgun (WGS) entry which is preliminary data.</text>
</comment>
<feature type="transmembrane region" description="Helical" evidence="2">
    <location>
        <begin position="195"/>
        <end position="216"/>
    </location>
</feature>
<evidence type="ECO:0000313" key="4">
    <source>
        <dbReference type="Proteomes" id="UP001174936"/>
    </source>
</evidence>
<evidence type="ECO:0000313" key="3">
    <source>
        <dbReference type="EMBL" id="KAK0651279.1"/>
    </source>
</evidence>
<feature type="region of interest" description="Disordered" evidence="1">
    <location>
        <begin position="148"/>
        <end position="168"/>
    </location>
</feature>
<feature type="transmembrane region" description="Helical" evidence="2">
    <location>
        <begin position="58"/>
        <end position="75"/>
    </location>
</feature>
<evidence type="ECO:0000256" key="2">
    <source>
        <dbReference type="SAM" id="Phobius"/>
    </source>
</evidence>
<sequence length="270" mass="30774">MERLQSTTTRLRRTFTYDSDSDDPSPSTPSIMDEDEQDHFIQSLTLQNQSRNRQFRQLLLAMPLISSFPYLLSLFHPHTFLLSFLALSSLASTSYLLLRLPLTKTGLQPLDDIPFGWGGLVLLFTRKRLPRKPERRLTLEEANRVYRRRHRESDASSTDEDTRRAERAASAERARVRVGLPLEGDMDVSGPLLEYLPYLNVGLSVVVAVAGFLNYYRFSEGEDEAMFLGFARLGNLPLLINVVVIVAKMIMAGVDPERELSELRYEYKGA</sequence>
<gene>
    <name evidence="3" type="ORF">B0T16DRAFT_489317</name>
</gene>
<keyword evidence="2" id="KW-0812">Transmembrane</keyword>
<organism evidence="3 4">
    <name type="scientific">Cercophora newfieldiana</name>
    <dbReference type="NCBI Taxonomy" id="92897"/>
    <lineage>
        <taxon>Eukaryota</taxon>
        <taxon>Fungi</taxon>
        <taxon>Dikarya</taxon>
        <taxon>Ascomycota</taxon>
        <taxon>Pezizomycotina</taxon>
        <taxon>Sordariomycetes</taxon>
        <taxon>Sordariomycetidae</taxon>
        <taxon>Sordariales</taxon>
        <taxon>Lasiosphaeriaceae</taxon>
        <taxon>Cercophora</taxon>
    </lineage>
</organism>
<name>A0AA39YF93_9PEZI</name>
<keyword evidence="2" id="KW-0472">Membrane</keyword>
<dbReference type="Proteomes" id="UP001174936">
    <property type="component" value="Unassembled WGS sequence"/>
</dbReference>
<feature type="transmembrane region" description="Helical" evidence="2">
    <location>
        <begin position="236"/>
        <end position="254"/>
    </location>
</feature>
<protein>
    <submittedName>
        <fullName evidence="3">Uncharacterized protein</fullName>
    </submittedName>
</protein>